<dbReference type="SUPFAM" id="SSF53955">
    <property type="entry name" value="Lysozyme-like"/>
    <property type="match status" value="1"/>
</dbReference>
<reference evidence="19 20" key="1">
    <citation type="submission" date="2019-01" db="EMBL/GenBank/DDBJ databases">
        <title>The draft genome of Rhizobium sp. 24NR.</title>
        <authorList>
            <person name="Liu L."/>
            <person name="Liang L."/>
            <person name="Shi S."/>
            <person name="Xu L."/>
            <person name="Wang X."/>
            <person name="Li L."/>
            <person name="Zhang X."/>
        </authorList>
    </citation>
    <scope>NUCLEOTIDE SEQUENCE [LARGE SCALE GENOMIC DNA]</scope>
    <source>
        <strain evidence="19 20">24NR</strain>
    </source>
</reference>
<evidence type="ECO:0000313" key="20">
    <source>
        <dbReference type="Proteomes" id="UP000287687"/>
    </source>
</evidence>
<proteinExistence type="inferred from homology"/>
<feature type="compositionally biased region" description="Basic and acidic residues" evidence="15">
    <location>
        <begin position="1"/>
        <end position="12"/>
    </location>
</feature>
<dbReference type="GO" id="GO:0071555">
    <property type="term" value="P:cell wall organization"/>
    <property type="evidence" value="ECO:0007669"/>
    <property type="project" value="UniProtKB-KW"/>
</dbReference>
<evidence type="ECO:0000256" key="13">
    <source>
        <dbReference type="ARBA" id="ARBA00034000"/>
    </source>
</evidence>
<comment type="similarity">
    <text evidence="2">In the C-terminal section; belongs to the transpeptidase family.</text>
</comment>
<evidence type="ECO:0000256" key="1">
    <source>
        <dbReference type="ARBA" id="ARBA00004752"/>
    </source>
</evidence>
<evidence type="ECO:0000256" key="11">
    <source>
        <dbReference type="ARBA" id="ARBA00023268"/>
    </source>
</evidence>
<feature type="compositionally biased region" description="Basic residues" evidence="15">
    <location>
        <begin position="65"/>
        <end position="75"/>
    </location>
</feature>
<evidence type="ECO:0000256" key="16">
    <source>
        <dbReference type="SAM" id="Phobius"/>
    </source>
</evidence>
<sequence length="827" mass="88854">MAAKERSNKRVEPSFGGSREADEFRLDADERIIGNGRQPATRKAQSRPIRREPEPDDEADEVPRRASRARNRKPQRGSGGGFFGGIRRLFYWCVVLGIWGVIGVGGIVLYYGARMPAASTWAIPDRPPNIKITAVDGSVIANRGSTGGEALALEEMSPYLPQAVISIEDRRFYSHFGVDPLGLARAFVNNLTGQPIQGGSTITQQLAKNLFLSPERTFERKIQEVLLSFWLEHKFTKDQILAMYLNRVFFGSGAYGVEAASRRYFNKSARDVSLGEAATIAGLLKAPSRLSPARDPQAAEARAQVVLGTMREEGYITDSDLKTAMSQPPAKAKSNWNGAQQYAADMVVDEVKGLIGEPKTDVVVEATIDSRLETAADKALNDILKKEGGKLNASQAALVTVDATGAIRAVVGGRDYATSQFNRASKAKRQPGSAFKPFVYAAAIEAGDRPDTVLNDAPVKIGNWAPENFDEKFRGPVTLVSAFTQSLNTIAAQLVMQVGPDKVVSLAHRLGVDSDIQSNASIALGTSEVSLVELTSAYAAFMNGGYKASPHIVKRITDTDGKVLYEADYANPPRVLSEPVAATMNSMMNRVVNEGTGRAARLDGWQAAGKSGTTQSFRDALFVGYTSIMTTGVWFGNDDGSYMKKVTGGGLPAKAWKEYMTAALKGYSPTPLFGTNRGLDLPPAAAPPAQESPSTTIGDIISGILPGVGRHRQEELPPDYPPAPRPPGDDSAAVDPGRVTPRRAYPADPQYEEQQPPPRARDRYGNTVPPADVPVRDYRTYRGPHDSSGPVPPGDVGGGPVPPGDIGQGSTGREGRRTTLLDILTGQ</sequence>
<dbReference type="GO" id="GO:0008658">
    <property type="term" value="F:penicillin binding"/>
    <property type="evidence" value="ECO:0007669"/>
    <property type="project" value="InterPro"/>
</dbReference>
<dbReference type="GO" id="GO:0009252">
    <property type="term" value="P:peptidoglycan biosynthetic process"/>
    <property type="evidence" value="ECO:0007669"/>
    <property type="project" value="UniProtKB-UniPathway"/>
</dbReference>
<keyword evidence="8" id="KW-0378">Hydrolase</keyword>
<dbReference type="AlphaFoldDB" id="A0A3S3SWS6"/>
<name>A0A3S3SWS6_9HYPH</name>
<dbReference type="RefSeq" id="WP_128443524.1">
    <property type="nucleotide sequence ID" value="NZ_SBIP01000003.1"/>
</dbReference>
<keyword evidence="20" id="KW-1185">Reference proteome</keyword>
<dbReference type="Gene3D" id="3.40.710.10">
    <property type="entry name" value="DD-peptidase/beta-lactamase superfamily"/>
    <property type="match status" value="1"/>
</dbReference>
<dbReference type="GO" id="GO:0009002">
    <property type="term" value="F:serine-type D-Ala-D-Ala carboxypeptidase activity"/>
    <property type="evidence" value="ECO:0007669"/>
    <property type="project" value="UniProtKB-EC"/>
</dbReference>
<dbReference type="FunFam" id="1.10.3810.10:FF:000001">
    <property type="entry name" value="Penicillin-binding protein 1A"/>
    <property type="match status" value="1"/>
</dbReference>
<feature type="transmembrane region" description="Helical" evidence="16">
    <location>
        <begin position="89"/>
        <end position="113"/>
    </location>
</feature>
<accession>A0A3S3SWS6</accession>
<dbReference type="GO" id="GO:0006508">
    <property type="term" value="P:proteolysis"/>
    <property type="evidence" value="ECO:0007669"/>
    <property type="project" value="UniProtKB-KW"/>
</dbReference>
<evidence type="ECO:0000313" key="19">
    <source>
        <dbReference type="EMBL" id="RWX76606.1"/>
    </source>
</evidence>
<evidence type="ECO:0000256" key="7">
    <source>
        <dbReference type="ARBA" id="ARBA00022679"/>
    </source>
</evidence>
<evidence type="ECO:0000259" key="18">
    <source>
        <dbReference type="Pfam" id="PF00912"/>
    </source>
</evidence>
<dbReference type="Pfam" id="PF00905">
    <property type="entry name" value="Transpeptidase"/>
    <property type="match status" value="1"/>
</dbReference>
<gene>
    <name evidence="19" type="ORF">EPK99_13030</name>
</gene>
<keyword evidence="5" id="KW-0645">Protease</keyword>
<comment type="catalytic activity">
    <reaction evidence="14">
        <text>[GlcNAc-(1-&gt;4)-Mur2Ac(oyl-L-Ala-gamma-D-Glu-L-Lys-D-Ala-D-Ala)](n)-di-trans,octa-cis-undecaprenyl diphosphate + beta-D-GlcNAc-(1-&gt;4)-Mur2Ac(oyl-L-Ala-gamma-D-Glu-L-Lys-D-Ala-D-Ala)-di-trans,octa-cis-undecaprenyl diphosphate = [GlcNAc-(1-&gt;4)-Mur2Ac(oyl-L-Ala-gamma-D-Glu-L-Lys-D-Ala-D-Ala)](n+1)-di-trans,octa-cis-undecaprenyl diphosphate + di-trans,octa-cis-undecaprenyl diphosphate + H(+)</text>
        <dbReference type="Rhea" id="RHEA:23708"/>
        <dbReference type="Rhea" id="RHEA-COMP:9602"/>
        <dbReference type="Rhea" id="RHEA-COMP:9603"/>
        <dbReference type="ChEBI" id="CHEBI:15378"/>
        <dbReference type="ChEBI" id="CHEBI:58405"/>
        <dbReference type="ChEBI" id="CHEBI:60033"/>
        <dbReference type="ChEBI" id="CHEBI:78435"/>
        <dbReference type="EC" id="2.4.99.28"/>
    </reaction>
</comment>
<dbReference type="Gene3D" id="1.10.3810.10">
    <property type="entry name" value="Biosynthetic peptidoglycan transglycosylase-like"/>
    <property type="match status" value="1"/>
</dbReference>
<feature type="compositionally biased region" description="Basic and acidic residues" evidence="15">
    <location>
        <begin position="19"/>
        <end position="32"/>
    </location>
</feature>
<dbReference type="InterPro" id="IPR001264">
    <property type="entry name" value="Glyco_trans_51"/>
</dbReference>
<dbReference type="InterPro" id="IPR012338">
    <property type="entry name" value="Beta-lactam/transpept-like"/>
</dbReference>
<dbReference type="Pfam" id="PF00912">
    <property type="entry name" value="Transgly"/>
    <property type="match status" value="1"/>
</dbReference>
<keyword evidence="16" id="KW-1133">Transmembrane helix</keyword>
<evidence type="ECO:0000256" key="6">
    <source>
        <dbReference type="ARBA" id="ARBA00022676"/>
    </source>
</evidence>
<evidence type="ECO:0000259" key="17">
    <source>
        <dbReference type="Pfam" id="PF00905"/>
    </source>
</evidence>
<dbReference type="GO" id="GO:0008360">
    <property type="term" value="P:regulation of cell shape"/>
    <property type="evidence" value="ECO:0007669"/>
    <property type="project" value="UniProtKB-KW"/>
</dbReference>
<organism evidence="19 20">
    <name type="scientific">Neorhizobium lilium</name>
    <dbReference type="NCBI Taxonomy" id="2503024"/>
    <lineage>
        <taxon>Bacteria</taxon>
        <taxon>Pseudomonadati</taxon>
        <taxon>Pseudomonadota</taxon>
        <taxon>Alphaproteobacteria</taxon>
        <taxon>Hyphomicrobiales</taxon>
        <taxon>Rhizobiaceae</taxon>
        <taxon>Rhizobium/Agrobacterium group</taxon>
        <taxon>Neorhizobium</taxon>
    </lineage>
</organism>
<dbReference type="InterPro" id="IPR023346">
    <property type="entry name" value="Lysozyme-like_dom_sf"/>
</dbReference>
<dbReference type="NCBIfam" id="TIGR02074">
    <property type="entry name" value="PBP_1a_fam"/>
    <property type="match status" value="1"/>
</dbReference>
<dbReference type="InterPro" id="IPR050396">
    <property type="entry name" value="Glycosyltr_51/Transpeptidase"/>
</dbReference>
<comment type="similarity">
    <text evidence="3">In the N-terminal section; belongs to the glycosyltransferase 51 family.</text>
</comment>
<keyword evidence="9" id="KW-0133">Cell shape</keyword>
<keyword evidence="7" id="KW-0808">Transferase</keyword>
<dbReference type="SUPFAM" id="SSF56601">
    <property type="entry name" value="beta-lactamase/transpeptidase-like"/>
    <property type="match status" value="1"/>
</dbReference>
<evidence type="ECO:0000256" key="14">
    <source>
        <dbReference type="ARBA" id="ARBA00049902"/>
    </source>
</evidence>
<evidence type="ECO:0000256" key="9">
    <source>
        <dbReference type="ARBA" id="ARBA00022960"/>
    </source>
</evidence>
<evidence type="ECO:0000256" key="10">
    <source>
        <dbReference type="ARBA" id="ARBA00022984"/>
    </source>
</evidence>
<keyword evidence="16" id="KW-0812">Transmembrane</keyword>
<feature type="region of interest" description="Disordered" evidence="15">
    <location>
        <begin position="678"/>
        <end position="827"/>
    </location>
</feature>
<comment type="caution">
    <text evidence="19">The sequence shown here is derived from an EMBL/GenBank/DDBJ whole genome shotgun (WGS) entry which is preliminary data.</text>
</comment>
<keyword evidence="16" id="KW-0472">Membrane</keyword>
<dbReference type="OrthoDB" id="9766909at2"/>
<evidence type="ECO:0000256" key="4">
    <source>
        <dbReference type="ARBA" id="ARBA00022645"/>
    </source>
</evidence>
<feature type="domain" description="Penicillin-binding protein transpeptidase" evidence="17">
    <location>
        <begin position="397"/>
        <end position="626"/>
    </location>
</feature>
<keyword evidence="4" id="KW-0121">Carboxypeptidase</keyword>
<dbReference type="GO" id="GO:0030288">
    <property type="term" value="C:outer membrane-bounded periplasmic space"/>
    <property type="evidence" value="ECO:0007669"/>
    <property type="project" value="TreeGrafter"/>
</dbReference>
<feature type="region of interest" description="Disordered" evidence="15">
    <location>
        <begin position="1"/>
        <end position="77"/>
    </location>
</feature>
<evidence type="ECO:0000256" key="2">
    <source>
        <dbReference type="ARBA" id="ARBA00007090"/>
    </source>
</evidence>
<dbReference type="InterPro" id="IPR001460">
    <property type="entry name" value="PCN-bd_Tpept"/>
</dbReference>
<dbReference type="EMBL" id="SBIP01000003">
    <property type="protein sequence ID" value="RWX76606.1"/>
    <property type="molecule type" value="Genomic_DNA"/>
</dbReference>
<keyword evidence="6" id="KW-0328">Glycosyltransferase</keyword>
<feature type="domain" description="Glycosyl transferase family 51" evidence="18">
    <location>
        <begin position="145"/>
        <end position="310"/>
    </location>
</feature>
<protein>
    <submittedName>
        <fullName evidence="19">Penicillin-binding protein 1A</fullName>
    </submittedName>
</protein>
<dbReference type="InterPro" id="IPR036950">
    <property type="entry name" value="PBP_transglycosylase"/>
</dbReference>
<dbReference type="Proteomes" id="UP000287687">
    <property type="component" value="Unassembled WGS sequence"/>
</dbReference>
<dbReference type="GO" id="GO:0008955">
    <property type="term" value="F:peptidoglycan glycosyltransferase activity"/>
    <property type="evidence" value="ECO:0007669"/>
    <property type="project" value="UniProtKB-EC"/>
</dbReference>
<dbReference type="PANTHER" id="PTHR32282">
    <property type="entry name" value="BINDING PROTEIN TRANSPEPTIDASE, PUTATIVE-RELATED"/>
    <property type="match status" value="1"/>
</dbReference>
<feature type="compositionally biased region" description="Basic and acidic residues" evidence="15">
    <location>
        <begin position="774"/>
        <end position="785"/>
    </location>
</feature>
<comment type="pathway">
    <text evidence="1">Cell wall biogenesis; peptidoglycan biosynthesis.</text>
</comment>
<keyword evidence="10" id="KW-0573">Peptidoglycan synthesis</keyword>
<evidence type="ECO:0000256" key="8">
    <source>
        <dbReference type="ARBA" id="ARBA00022801"/>
    </source>
</evidence>
<evidence type="ECO:0000256" key="12">
    <source>
        <dbReference type="ARBA" id="ARBA00023316"/>
    </source>
</evidence>
<evidence type="ECO:0000256" key="5">
    <source>
        <dbReference type="ARBA" id="ARBA00022670"/>
    </source>
</evidence>
<keyword evidence="11" id="KW-0511">Multifunctional enzyme</keyword>
<evidence type="ECO:0000256" key="3">
    <source>
        <dbReference type="ARBA" id="ARBA00007739"/>
    </source>
</evidence>
<dbReference type="UniPathway" id="UPA00219"/>
<comment type="catalytic activity">
    <reaction evidence="13">
        <text>Preferential cleavage: (Ac)2-L-Lys-D-Ala-|-D-Ala. Also transpeptidation of peptidyl-alanyl moieties that are N-acyl substituents of D-alanine.</text>
        <dbReference type="EC" id="3.4.16.4"/>
    </reaction>
</comment>
<keyword evidence="12" id="KW-0961">Cell wall biogenesis/degradation</keyword>
<evidence type="ECO:0000256" key="15">
    <source>
        <dbReference type="SAM" id="MobiDB-lite"/>
    </source>
</evidence>
<dbReference type="PANTHER" id="PTHR32282:SF33">
    <property type="entry name" value="PEPTIDOGLYCAN GLYCOSYLTRANSFERASE"/>
    <property type="match status" value="1"/>
</dbReference>